<protein>
    <recommendedName>
        <fullName evidence="3">LamG domain-containing protein</fullName>
    </recommendedName>
</protein>
<gene>
    <name evidence="1" type="ORF">E1262_17040</name>
</gene>
<evidence type="ECO:0008006" key="3">
    <source>
        <dbReference type="Google" id="ProtNLM"/>
    </source>
</evidence>
<dbReference type="OrthoDB" id="9813892at2"/>
<comment type="caution">
    <text evidence="1">The sequence shown here is derived from an EMBL/GenBank/DDBJ whole genome shotgun (WGS) entry which is preliminary data.</text>
</comment>
<accession>A0A4R5AAG9</accession>
<keyword evidence="2" id="KW-1185">Reference proteome</keyword>
<name>A0A4R5AAG9_9ACTN</name>
<dbReference type="RefSeq" id="WP_132104341.1">
    <property type="nucleotide sequence ID" value="NZ_SMLB01000023.1"/>
</dbReference>
<dbReference type="Proteomes" id="UP000295217">
    <property type="component" value="Unassembled WGS sequence"/>
</dbReference>
<dbReference type="AlphaFoldDB" id="A0A4R5AAG9"/>
<organism evidence="1 2">
    <name type="scientific">Jiangella aurantiaca</name>
    <dbReference type="NCBI Taxonomy" id="2530373"/>
    <lineage>
        <taxon>Bacteria</taxon>
        <taxon>Bacillati</taxon>
        <taxon>Actinomycetota</taxon>
        <taxon>Actinomycetes</taxon>
        <taxon>Jiangellales</taxon>
        <taxon>Jiangellaceae</taxon>
        <taxon>Jiangella</taxon>
    </lineage>
</organism>
<dbReference type="EMBL" id="SMLB01000023">
    <property type="protein sequence ID" value="TDD68106.1"/>
    <property type="molecule type" value="Genomic_DNA"/>
</dbReference>
<proteinExistence type="predicted"/>
<evidence type="ECO:0000313" key="1">
    <source>
        <dbReference type="EMBL" id="TDD68106.1"/>
    </source>
</evidence>
<evidence type="ECO:0000313" key="2">
    <source>
        <dbReference type="Proteomes" id="UP000295217"/>
    </source>
</evidence>
<sequence>MVRTTRTRDRALRYTDIEPQQAQFVRVTGVAGTDTPVTELELYAADVDTFENDPVFGVPRGWTDALNATTTDVDLGGFESRRSLRLFDNYTDQVAKITKPAPDRTRQVTTFELGSSEWNYRGQFVFDVLGRSGDSRTVRWHFLLTPGAYPAPGSTGTPAKPTLQAWNGSRWLLVGTLDQLIEPHTWRTVTVDATPATATVTIGGQTFTTSTTYQPATALAGVAFTSAGTGVTSTTWFLDDVRIGDR</sequence>
<reference evidence="1 2" key="1">
    <citation type="submission" date="2019-02" db="EMBL/GenBank/DDBJ databases">
        <title>Draft genome sequences of novel Actinobacteria.</title>
        <authorList>
            <person name="Sahin N."/>
            <person name="Ay H."/>
            <person name="Saygin H."/>
        </authorList>
    </citation>
    <scope>NUCLEOTIDE SEQUENCE [LARGE SCALE GENOMIC DNA]</scope>
    <source>
        <strain evidence="1 2">8K307</strain>
    </source>
</reference>